<dbReference type="InterPro" id="IPR042096">
    <property type="entry name" value="Dihydro-acid_dehy_C"/>
</dbReference>
<feature type="domain" description="Dihydroxy-acid/6-phosphogluconate dehydratase C-terminal" evidence="9">
    <location>
        <begin position="363"/>
        <end position="556"/>
    </location>
</feature>
<reference evidence="10 11" key="1">
    <citation type="journal article" date="2019" name="Emerg. Microbes Infect.">
        <title>Comprehensive subspecies identification of 175 nontuberculous mycobacteria species based on 7547 genomic profiles.</title>
        <authorList>
            <person name="Matsumoto Y."/>
            <person name="Kinjo T."/>
            <person name="Motooka D."/>
            <person name="Nabeya D."/>
            <person name="Jung N."/>
            <person name="Uechi K."/>
            <person name="Horii T."/>
            <person name="Iida T."/>
            <person name="Fujita J."/>
            <person name="Nakamura S."/>
        </authorList>
    </citation>
    <scope>NUCLEOTIDE SEQUENCE [LARGE SCALE GENOMIC DNA]</scope>
    <source>
        <strain evidence="10 11">JCM 6376</strain>
    </source>
</reference>
<evidence type="ECO:0000313" key="10">
    <source>
        <dbReference type="EMBL" id="BBX07401.1"/>
    </source>
</evidence>
<keyword evidence="4" id="KW-0408">Iron</keyword>
<dbReference type="SUPFAM" id="SSF52016">
    <property type="entry name" value="LeuD/IlvD-like"/>
    <property type="match status" value="1"/>
</dbReference>
<dbReference type="InterPro" id="IPR000581">
    <property type="entry name" value="ILV_EDD_N"/>
</dbReference>
<dbReference type="InterPro" id="IPR037237">
    <property type="entry name" value="IlvD/EDD_N"/>
</dbReference>
<feature type="domain" description="Dihydroxy-acid/6-phosphogluconate dehydratase N-terminal" evidence="8">
    <location>
        <begin position="41"/>
        <end position="351"/>
    </location>
</feature>
<dbReference type="Proteomes" id="UP000467327">
    <property type="component" value="Chromosome"/>
</dbReference>
<dbReference type="FunFam" id="3.50.30.80:FF:000001">
    <property type="entry name" value="Dihydroxy-acid dehydratase"/>
    <property type="match status" value="1"/>
</dbReference>
<evidence type="ECO:0000256" key="5">
    <source>
        <dbReference type="ARBA" id="ARBA00023014"/>
    </source>
</evidence>
<dbReference type="Gene3D" id="3.50.30.80">
    <property type="entry name" value="IlvD/EDD C-terminal domain-like"/>
    <property type="match status" value="1"/>
</dbReference>
<dbReference type="EMBL" id="AP022561">
    <property type="protein sequence ID" value="BBX07401.1"/>
    <property type="molecule type" value="Genomic_DNA"/>
</dbReference>
<sequence length="583" mass="61444">MTSSPHRLKSSKWFAGQNVPGFVHRSAMRASGFSRMAVDGRPIVGICNSWSEVVNCNMHFRGMADAVRRGVLAAGGFPLEFPTISLGEQLMKPTTMLFRNLMAMDVEESIRAYPFDAVVLLGGCDKTVPAQLMGATSADVPAIVLTGGPASPAVFNGKQLGVGTDLWHYIDEVRAGRMPMAEYDRLESAAGPSQGHCPEMGTASTMATLVEGLGMTLPGAAAVPAMDSRRLQVAEMVGVRAVGLAAEGLRPSQVLTAEAFDNAITLMLAVGGSTNAVVHLLAIAGRAGVELPLDRFHELSSRTPLVVNVRPAGQHLVEQVFHAGGIPAVMKAIEPLLHTEALTVTGKTVADTLPDRAGTDPTVIANLNTPFQPPQGLSVVRGNLAPNGAVIKCSAATADLLVHRGPAVVFDSMADMMRRFDDPDLEVTAESVLVLRSAGPRGAPGMPEWGQLPIPSKLLAQGVTDMVRISDARMSGTAYGTCVLHVSPESAVGGPLALVRDGDVIALDALAGRLDVLVTDDELAKRRAELPVAPAPHHRGYTALYVERVLQADQGCDFDFLVGRSSAPENEPDAVFDGWVGGW</sequence>
<dbReference type="PANTHER" id="PTHR43183">
    <property type="entry name" value="HYPOTHETICAL DIHYDROXYACID DEHYDRATASE (EUROFUNG)-RELATED"/>
    <property type="match status" value="1"/>
</dbReference>
<dbReference type="RefSeq" id="WP_115319616.1">
    <property type="nucleotide sequence ID" value="NZ_AP022561.1"/>
</dbReference>
<keyword evidence="3" id="KW-0479">Metal-binding</keyword>
<dbReference type="InterPro" id="IPR052352">
    <property type="entry name" value="Sugar_Degrad_Dehydratases"/>
</dbReference>
<keyword evidence="6" id="KW-0456">Lyase</keyword>
<keyword evidence="7" id="KW-0100">Branched-chain amino acid biosynthesis</keyword>
<dbReference type="GO" id="GO:0016836">
    <property type="term" value="F:hydro-lyase activity"/>
    <property type="evidence" value="ECO:0007669"/>
    <property type="project" value="UniProtKB-ARBA"/>
</dbReference>
<dbReference type="GO" id="GO:0051537">
    <property type="term" value="F:2 iron, 2 sulfur cluster binding"/>
    <property type="evidence" value="ECO:0007669"/>
    <property type="project" value="UniProtKB-KW"/>
</dbReference>
<dbReference type="KEGG" id="maic:MAIC_22040"/>
<keyword evidence="5" id="KW-0411">Iron-sulfur</keyword>
<evidence type="ECO:0000256" key="2">
    <source>
        <dbReference type="ARBA" id="ARBA00022714"/>
    </source>
</evidence>
<dbReference type="SUPFAM" id="SSF143975">
    <property type="entry name" value="IlvD/EDD N-terminal domain-like"/>
    <property type="match status" value="1"/>
</dbReference>
<dbReference type="Pfam" id="PF00920">
    <property type="entry name" value="ILVD_EDD_N"/>
    <property type="match status" value="1"/>
</dbReference>
<dbReference type="Pfam" id="PF24877">
    <property type="entry name" value="ILV_EDD_C"/>
    <property type="match status" value="1"/>
</dbReference>
<accession>A0AAD1HP83</accession>
<evidence type="ECO:0000313" key="11">
    <source>
        <dbReference type="Proteomes" id="UP000467327"/>
    </source>
</evidence>
<evidence type="ECO:0000256" key="3">
    <source>
        <dbReference type="ARBA" id="ARBA00022723"/>
    </source>
</evidence>
<dbReference type="InterPro" id="IPR056740">
    <property type="entry name" value="ILV_EDD_C"/>
</dbReference>
<gene>
    <name evidence="10" type="primary">ilvD1</name>
    <name evidence="10" type="ORF">MAIC_22040</name>
</gene>
<keyword evidence="11" id="KW-1185">Reference proteome</keyword>
<evidence type="ECO:0000256" key="1">
    <source>
        <dbReference type="ARBA" id="ARBA00006486"/>
    </source>
</evidence>
<dbReference type="PROSITE" id="PS00886">
    <property type="entry name" value="ILVD_EDD_1"/>
    <property type="match status" value="1"/>
</dbReference>
<dbReference type="NCBIfam" id="NF004784">
    <property type="entry name" value="PRK06131.1"/>
    <property type="match status" value="1"/>
</dbReference>
<dbReference type="InterPro" id="IPR020558">
    <property type="entry name" value="DiOHA_6PGluconate_deHydtase_CS"/>
</dbReference>
<keyword evidence="2" id="KW-0001">2Fe-2S</keyword>
<name>A0AAD1HP83_9MYCO</name>
<organism evidence="10 11">
    <name type="scientific">Mycolicibacterium aichiense</name>
    <dbReference type="NCBI Taxonomy" id="1799"/>
    <lineage>
        <taxon>Bacteria</taxon>
        <taxon>Bacillati</taxon>
        <taxon>Actinomycetota</taxon>
        <taxon>Actinomycetes</taxon>
        <taxon>Mycobacteriales</taxon>
        <taxon>Mycobacteriaceae</taxon>
        <taxon>Mycolicibacterium</taxon>
    </lineage>
</organism>
<evidence type="ECO:0000256" key="7">
    <source>
        <dbReference type="ARBA" id="ARBA00023304"/>
    </source>
</evidence>
<proteinExistence type="inferred from homology"/>
<evidence type="ECO:0000256" key="4">
    <source>
        <dbReference type="ARBA" id="ARBA00023004"/>
    </source>
</evidence>
<dbReference type="PANTHER" id="PTHR43183:SF1">
    <property type="entry name" value="HYPOTHETICAL DIHYDROXY-ACID DEHYDRATASE (EUROFUNG)-RELATED"/>
    <property type="match status" value="1"/>
</dbReference>
<dbReference type="GO" id="GO:0046872">
    <property type="term" value="F:metal ion binding"/>
    <property type="evidence" value="ECO:0007669"/>
    <property type="project" value="UniProtKB-KW"/>
</dbReference>
<protein>
    <submittedName>
        <fullName evidence="10">Dehydratase IlvD1</fullName>
    </submittedName>
</protein>
<evidence type="ECO:0000259" key="9">
    <source>
        <dbReference type="Pfam" id="PF24877"/>
    </source>
</evidence>
<evidence type="ECO:0000259" key="8">
    <source>
        <dbReference type="Pfam" id="PF00920"/>
    </source>
</evidence>
<evidence type="ECO:0000256" key="6">
    <source>
        <dbReference type="ARBA" id="ARBA00023239"/>
    </source>
</evidence>
<comment type="similarity">
    <text evidence="1">Belongs to the IlvD/Edd family.</text>
</comment>
<dbReference type="GO" id="GO:0009082">
    <property type="term" value="P:branched-chain amino acid biosynthetic process"/>
    <property type="evidence" value="ECO:0007669"/>
    <property type="project" value="UniProtKB-KW"/>
</dbReference>
<dbReference type="AlphaFoldDB" id="A0AAD1HP83"/>
<keyword evidence="7" id="KW-0028">Amino-acid biosynthesis</keyword>